<reference evidence="1" key="1">
    <citation type="journal article" date="2020" name="Stud. Mycol.">
        <title>101 Dothideomycetes genomes: a test case for predicting lifestyles and emergence of pathogens.</title>
        <authorList>
            <person name="Haridas S."/>
            <person name="Albert R."/>
            <person name="Binder M."/>
            <person name="Bloem J."/>
            <person name="Labutti K."/>
            <person name="Salamov A."/>
            <person name="Andreopoulos B."/>
            <person name="Baker S."/>
            <person name="Barry K."/>
            <person name="Bills G."/>
            <person name="Bluhm B."/>
            <person name="Cannon C."/>
            <person name="Castanera R."/>
            <person name="Culley D."/>
            <person name="Daum C."/>
            <person name="Ezra D."/>
            <person name="Gonzalez J."/>
            <person name="Henrissat B."/>
            <person name="Kuo A."/>
            <person name="Liang C."/>
            <person name="Lipzen A."/>
            <person name="Lutzoni F."/>
            <person name="Magnuson J."/>
            <person name="Mondo S."/>
            <person name="Nolan M."/>
            <person name="Ohm R."/>
            <person name="Pangilinan J."/>
            <person name="Park H.-J."/>
            <person name="Ramirez L."/>
            <person name="Alfaro M."/>
            <person name="Sun H."/>
            <person name="Tritt A."/>
            <person name="Yoshinaga Y."/>
            <person name="Zwiers L.-H."/>
            <person name="Turgeon B."/>
            <person name="Goodwin S."/>
            <person name="Spatafora J."/>
            <person name="Crous P."/>
            <person name="Grigoriev I."/>
        </authorList>
    </citation>
    <scope>NUCLEOTIDE SEQUENCE</scope>
    <source>
        <strain evidence="1">CBS 122368</strain>
    </source>
</reference>
<protein>
    <submittedName>
        <fullName evidence="1">S-adenosyl-L-methionine-dependent methyltransferase</fullName>
    </submittedName>
</protein>
<dbReference type="SUPFAM" id="SSF53335">
    <property type="entry name" value="S-adenosyl-L-methionine-dependent methyltransferases"/>
    <property type="match status" value="1"/>
</dbReference>
<dbReference type="GeneID" id="54585804"/>
<dbReference type="RefSeq" id="XP_033691104.1">
    <property type="nucleotide sequence ID" value="XM_033832474.1"/>
</dbReference>
<dbReference type="GO" id="GO:0008168">
    <property type="term" value="F:methyltransferase activity"/>
    <property type="evidence" value="ECO:0007669"/>
    <property type="project" value="UniProtKB-KW"/>
</dbReference>
<dbReference type="OrthoDB" id="2013972at2759"/>
<evidence type="ECO:0000313" key="2">
    <source>
        <dbReference type="Proteomes" id="UP000800094"/>
    </source>
</evidence>
<dbReference type="Gene3D" id="3.40.50.150">
    <property type="entry name" value="Vaccinia Virus protein VP39"/>
    <property type="match status" value="1"/>
</dbReference>
<organism evidence="1 2">
    <name type="scientific">Trematosphaeria pertusa</name>
    <dbReference type="NCBI Taxonomy" id="390896"/>
    <lineage>
        <taxon>Eukaryota</taxon>
        <taxon>Fungi</taxon>
        <taxon>Dikarya</taxon>
        <taxon>Ascomycota</taxon>
        <taxon>Pezizomycotina</taxon>
        <taxon>Dothideomycetes</taxon>
        <taxon>Pleosporomycetidae</taxon>
        <taxon>Pleosporales</taxon>
        <taxon>Massarineae</taxon>
        <taxon>Trematosphaeriaceae</taxon>
        <taxon>Trematosphaeria</taxon>
    </lineage>
</organism>
<dbReference type="PANTHER" id="PTHR43591:SF24">
    <property type="entry name" value="2-METHOXY-6-POLYPRENYL-1,4-BENZOQUINOL METHYLASE, MITOCHONDRIAL"/>
    <property type="match status" value="1"/>
</dbReference>
<gene>
    <name evidence="1" type="ORF">BU26DRAFT_557576</name>
</gene>
<dbReference type="Proteomes" id="UP000800094">
    <property type="component" value="Unassembled WGS sequence"/>
</dbReference>
<dbReference type="InterPro" id="IPR029063">
    <property type="entry name" value="SAM-dependent_MTases_sf"/>
</dbReference>
<proteinExistence type="predicted"/>
<dbReference type="GO" id="GO:0032259">
    <property type="term" value="P:methylation"/>
    <property type="evidence" value="ECO:0007669"/>
    <property type="project" value="UniProtKB-KW"/>
</dbReference>
<dbReference type="CDD" id="cd02440">
    <property type="entry name" value="AdoMet_MTases"/>
    <property type="match status" value="1"/>
</dbReference>
<keyword evidence="2" id="KW-1185">Reference proteome</keyword>
<name>A0A6A6J2G5_9PLEO</name>
<sequence>MSGPPTSDADSAIEIDPQVLDEDGSSFADFTEELDDFTTSINSSISRYPFENGRRYHAFKPGAYPLPNDDVELDRLNVVHHMIKKALGDKLVLAPFENVHRVLDVGTGTGIWAMEMGDAHPEAEFLGNDLSPVQPSWVPPNVHFEVDDIESRWAFGAPFDFVFSRTLPCAVGDWPGLVSQAYRNVKPGGWVEFQDVDMVFYAEDGSYSPSSDTALWVHLLVGAARTAGKEPCPGPRLEQWVRDAGFANVVHQKFKLPLGPWPRDARQKEIGLFNLVQAIDSLEAFSMRLFTQVLHWSPEEVQVLCAKVRTELKNKSSHRMWDYHVVYGQRPTA</sequence>
<dbReference type="Pfam" id="PF13489">
    <property type="entry name" value="Methyltransf_23"/>
    <property type="match status" value="1"/>
</dbReference>
<dbReference type="AlphaFoldDB" id="A0A6A6J2G5"/>
<keyword evidence="1" id="KW-0489">Methyltransferase</keyword>
<evidence type="ECO:0000313" key="1">
    <source>
        <dbReference type="EMBL" id="KAF2256100.1"/>
    </source>
</evidence>
<dbReference type="EMBL" id="ML987189">
    <property type="protein sequence ID" value="KAF2256100.1"/>
    <property type="molecule type" value="Genomic_DNA"/>
</dbReference>
<dbReference type="PANTHER" id="PTHR43591">
    <property type="entry name" value="METHYLTRANSFERASE"/>
    <property type="match status" value="1"/>
</dbReference>
<keyword evidence="1" id="KW-0808">Transferase</keyword>
<accession>A0A6A6J2G5</accession>